<keyword evidence="3" id="KW-0812">Transmembrane</keyword>
<dbReference type="InterPro" id="IPR020012">
    <property type="entry name" value="LysM_FimV"/>
</dbReference>
<dbReference type="NCBIfam" id="TIGR03505">
    <property type="entry name" value="FimV_core"/>
    <property type="match status" value="1"/>
</dbReference>
<dbReference type="Gene3D" id="3.10.350.10">
    <property type="entry name" value="LysM domain"/>
    <property type="match status" value="1"/>
</dbReference>
<dbReference type="EMBL" id="CP045503">
    <property type="protein sequence ID" value="QPG57453.1"/>
    <property type="molecule type" value="Genomic_DNA"/>
</dbReference>
<dbReference type="Proteomes" id="UP000316416">
    <property type="component" value="Chromosome"/>
</dbReference>
<keyword evidence="6" id="KW-1185">Reference proteome</keyword>
<sequence length="935" mass="100541">MNFRTSYLVGLMASALLVFTVSPFEQTAFAAEPLKITGPDGEVRQTNRQYGPTQSSDTFWSIAQKVRPDSGVSIYQVMAAIYDANPHAFSNANFNSLEKGMILLIPSKELMLAIPQSMAKARAERDDKGWKKATQPKVEARVEATTPVRPVTLPITAAEAEVAKPTVQTDGLAELTAKLETAEAKNLQLTDELGRAQDQLDVGNSDTDSLKGKIDELNEQVALLEEQLQASKLQGAGLSEEVKALQEQINALQTVEPEQEPDLWRNFMSNPMMLVAAISIPALLVLGLLWLFLRRRRDDGSSDPAEKETEDTPSSAPAAAGIDATAEDTVSAEEVEAIHLDTEGEDSIDSLMSIDTADLQPEIDMSSDEQVDLESEMFVDPGETPSEEEPVEEEGQSLDDLWAEAMGEQDDEEPKTADEDDLDSLLAGFDEPAADEPAVDENVVEDAVELSTPEDVSELVSEDDLDSLLAGFDEPAQAENTEEKSVEPASDIVSEDDLDSLLAGFDESPQAEGSEEDSVEASVEEIAEPVSDTVSEDDLDSLLAGFDESPQAEDSEKESAEPSEDAADVDALLAELDMVSDAEPATAPTVESADDSDLADAISAELESEIDSSEVESEEDLDALLASFDEDKSSTEEVNEQQADLTDAISAELEGEVTESEGSEDELDSLLAEFDITDSGIAETLDKPAADDVDALLSIDTGADESGSKDEALDSLLADLESVDPAQAKDPVAVKGSGGMFADLKGGKKTDDNSLDWDSSADIQEPVIAPSSNDELLDPVSERASKVMQDSSELNLALEDETKLTVDEAIAALDVEELSKSPAVAVNEHDLSTFQKDNGFIDIDMLLNEADEDEVEADQYKELDVDMGELDDLMGNAAMVDVDDEENSVNAKLDLARAYIEIDDHDSAKALLKEVQIDGNNRQQDEADGLIKTLD</sequence>
<dbReference type="InterPro" id="IPR038440">
    <property type="entry name" value="FimV_C_sf"/>
</dbReference>
<feature type="chain" id="PRO_5046916532" description="Pilus assembly protein FimV" evidence="4">
    <location>
        <begin position="31"/>
        <end position="935"/>
    </location>
</feature>
<keyword evidence="3" id="KW-0472">Membrane</keyword>
<evidence type="ECO:0000313" key="5">
    <source>
        <dbReference type="EMBL" id="QPG57453.1"/>
    </source>
</evidence>
<proteinExistence type="predicted"/>
<evidence type="ECO:0000256" key="1">
    <source>
        <dbReference type="SAM" id="Coils"/>
    </source>
</evidence>
<evidence type="ECO:0000313" key="6">
    <source>
        <dbReference type="Proteomes" id="UP000316416"/>
    </source>
</evidence>
<feature type="compositionally biased region" description="Acidic residues" evidence="2">
    <location>
        <begin position="407"/>
        <end position="423"/>
    </location>
</feature>
<evidence type="ECO:0000256" key="3">
    <source>
        <dbReference type="SAM" id="Phobius"/>
    </source>
</evidence>
<name>A0ABX6V471_9GAMM</name>
<feature type="transmembrane region" description="Helical" evidence="3">
    <location>
        <begin position="272"/>
        <end position="293"/>
    </location>
</feature>
<evidence type="ECO:0000256" key="2">
    <source>
        <dbReference type="SAM" id="MobiDB-lite"/>
    </source>
</evidence>
<feature type="compositionally biased region" description="Acidic residues" evidence="2">
    <location>
        <begin position="606"/>
        <end position="622"/>
    </location>
</feature>
<dbReference type="Gene3D" id="1.20.58.2200">
    <property type="match status" value="1"/>
</dbReference>
<accession>A0ABX6V471</accession>
<evidence type="ECO:0000256" key="4">
    <source>
        <dbReference type="SAM" id="SignalP"/>
    </source>
</evidence>
<feature type="compositionally biased region" description="Acidic residues" evidence="2">
    <location>
        <begin position="432"/>
        <end position="448"/>
    </location>
</feature>
<feature type="signal peptide" evidence="4">
    <location>
        <begin position="1"/>
        <end position="30"/>
    </location>
</feature>
<keyword evidence="1" id="KW-0175">Coiled coil</keyword>
<feature type="region of interest" description="Disordered" evidence="2">
    <location>
        <begin position="380"/>
        <end position="669"/>
    </location>
</feature>
<feature type="coiled-coil region" evidence="1">
    <location>
        <begin position="172"/>
        <end position="255"/>
    </location>
</feature>
<reference evidence="5" key="1">
    <citation type="submission" date="2021-07" db="EMBL/GenBank/DDBJ databases">
        <title>Shewanella sp. YLB-07 whole genome sequence.</title>
        <authorList>
            <person name="Yu L."/>
        </authorList>
    </citation>
    <scope>NUCLEOTIDE SEQUENCE</scope>
    <source>
        <strain evidence="5">YLB-08</strain>
    </source>
</reference>
<organism evidence="5 6">
    <name type="scientific">Shewanella eurypsychrophilus</name>
    <dbReference type="NCBI Taxonomy" id="2593656"/>
    <lineage>
        <taxon>Bacteria</taxon>
        <taxon>Pseudomonadati</taxon>
        <taxon>Pseudomonadota</taxon>
        <taxon>Gammaproteobacteria</taxon>
        <taxon>Alteromonadales</taxon>
        <taxon>Shewanellaceae</taxon>
        <taxon>Shewanella</taxon>
    </lineage>
</organism>
<feature type="region of interest" description="Disordered" evidence="2">
    <location>
        <begin position="722"/>
        <end position="775"/>
    </location>
</feature>
<evidence type="ECO:0008006" key="7">
    <source>
        <dbReference type="Google" id="ProtNLM"/>
    </source>
</evidence>
<dbReference type="RefSeq" id="WP_142872815.1">
    <property type="nucleotide sequence ID" value="NZ_CP045503.2"/>
</dbReference>
<gene>
    <name evidence="5" type="ORF">FM038_008370</name>
</gene>
<dbReference type="NCBIfam" id="TIGR03504">
    <property type="entry name" value="FimV_Cterm"/>
    <property type="match status" value="1"/>
</dbReference>
<feature type="compositionally biased region" description="Acidic residues" evidence="2">
    <location>
        <begin position="385"/>
        <end position="397"/>
    </location>
</feature>
<keyword evidence="4" id="KW-0732">Signal</keyword>
<keyword evidence="3" id="KW-1133">Transmembrane helix</keyword>
<protein>
    <recommendedName>
        <fullName evidence="7">Pilus assembly protein FimV</fullName>
    </recommendedName>
</protein>
<feature type="compositionally biased region" description="Acidic residues" evidence="2">
    <location>
        <begin position="653"/>
        <end position="668"/>
    </location>
</feature>
<feature type="compositionally biased region" description="Acidic residues" evidence="2">
    <location>
        <begin position="550"/>
        <end position="568"/>
    </location>
</feature>
<dbReference type="InterPro" id="IPR020011">
    <property type="entry name" value="FimV_C"/>
</dbReference>
<dbReference type="InterPro" id="IPR036779">
    <property type="entry name" value="LysM_dom_sf"/>
</dbReference>
<feature type="compositionally biased region" description="Acidic residues" evidence="2">
    <location>
        <begin position="513"/>
        <end position="527"/>
    </location>
</feature>
<feature type="compositionally biased region" description="Acidic residues" evidence="2">
    <location>
        <begin position="455"/>
        <end position="466"/>
    </location>
</feature>
<feature type="region of interest" description="Disordered" evidence="2">
    <location>
        <begin position="299"/>
        <end position="332"/>
    </location>
</feature>